<accession>A0A516KV43</accession>
<sequence length="192" mass="21132">MSKVKWSKVKRGDVVEAGGVAWTVEKIKEKGKRAKVTIRNGSRVAESKVLLADKVKLVPAPADETPRKARAQKPQRATATPPKPAHGDPWETRQDRIEKQLEEVLGARLAGESTDTAKGYYVPMPDVTNIASHLLFFHGSIPETARDDEGAMLAGHAYLHQLAEAGDVEFAVNHWHTEKRPTTGKKSKKKKG</sequence>
<dbReference type="EMBL" id="MN062720">
    <property type="protein sequence ID" value="QDP45551.1"/>
    <property type="molecule type" value="Genomic_DNA"/>
</dbReference>
<feature type="region of interest" description="Disordered" evidence="1">
    <location>
        <begin position="57"/>
        <end position="96"/>
    </location>
</feature>
<organism evidence="2 3">
    <name type="scientific">Microbacterium phage FuzzBuster</name>
    <dbReference type="NCBI Taxonomy" id="2590935"/>
    <lineage>
        <taxon>Viruses</taxon>
        <taxon>Duplodnaviria</taxon>
        <taxon>Heunggongvirae</taxon>
        <taxon>Uroviricota</taxon>
        <taxon>Caudoviricetes</taxon>
        <taxon>Hodgkinviridae</taxon>
        <taxon>Fuzzbustervirus</taxon>
        <taxon>Fuzzbustervirus fuzzbuster</taxon>
    </lineage>
</organism>
<proteinExistence type="predicted"/>
<reference evidence="2 3" key="1">
    <citation type="submission" date="2019-06" db="EMBL/GenBank/DDBJ databases">
        <authorList>
            <person name="Austin C.R."/>
            <person name="Baumgardner C.A."/>
            <person name="Baysinger H.J."/>
            <person name="David A.M."/>
            <person name="Folse N.B."/>
            <person name="Gammon C.A."/>
            <person name="Garcia V.M."/>
            <person name="Gobble C.S."/>
            <person name="Herold B.N."/>
            <person name="Huamancondor M.S."/>
            <person name="Matheson G.R."/>
            <person name="Mondragon I."/>
            <person name="Nemes S.A."/>
            <person name="Neri L.M."/>
            <person name="Renaud V.D."/>
            <person name="Rigsbee E.A."/>
            <person name="Rockette B.M."/>
            <person name="Santiago M.R."/>
            <person name="Savage M.D."/>
            <person name="Simpson J.M."/>
            <person name="Slentz J.N."/>
            <person name="Spencer B.G."/>
            <person name="White D.J."/>
            <person name="Yarboro C.B."/>
            <person name="Anderson E.L."/>
            <person name="Wallen J.R."/>
            <person name="Gainey M.D."/>
            <person name="Garlena R.A."/>
            <person name="Russell D.A."/>
            <person name="Pope W.H."/>
            <person name="Jacobs-Sera D."/>
            <person name="Hatfull G.F."/>
        </authorList>
    </citation>
    <scope>NUCLEOTIDE SEQUENCE [LARGE SCALE GENOMIC DNA]</scope>
</reference>
<protein>
    <submittedName>
        <fullName evidence="2">Uncharacterized protein</fullName>
    </submittedName>
</protein>
<keyword evidence="3" id="KW-1185">Reference proteome</keyword>
<evidence type="ECO:0000313" key="2">
    <source>
        <dbReference type="EMBL" id="QDP45551.1"/>
    </source>
</evidence>
<feature type="compositionally biased region" description="Basic and acidic residues" evidence="1">
    <location>
        <begin position="85"/>
        <end position="96"/>
    </location>
</feature>
<dbReference type="Proteomes" id="UP000315280">
    <property type="component" value="Segment"/>
</dbReference>
<name>A0A516KV43_9CAUD</name>
<evidence type="ECO:0000256" key="1">
    <source>
        <dbReference type="SAM" id="MobiDB-lite"/>
    </source>
</evidence>
<gene>
    <name evidence="2" type="primary">67</name>
    <name evidence="2" type="ORF">SEA_FUZZBUSTER_67</name>
</gene>
<evidence type="ECO:0000313" key="3">
    <source>
        <dbReference type="Proteomes" id="UP000315280"/>
    </source>
</evidence>